<evidence type="ECO:0000256" key="5">
    <source>
        <dbReference type="ARBA" id="ARBA00023128"/>
    </source>
</evidence>
<evidence type="ECO:0000313" key="9">
    <source>
        <dbReference type="EMBL" id="JAG68895.1"/>
    </source>
</evidence>
<evidence type="ECO:0000256" key="8">
    <source>
        <dbReference type="ARBA" id="ARBA00042721"/>
    </source>
</evidence>
<comment type="subcellular location">
    <subcellularLocation>
        <location evidence="1">Mitochondrion</location>
    </subcellularLocation>
</comment>
<dbReference type="InterPro" id="IPR019716">
    <property type="entry name" value="Ribosomal_mL53"/>
</dbReference>
<dbReference type="Gene3D" id="3.40.30.10">
    <property type="entry name" value="Glutaredoxin"/>
    <property type="match status" value="1"/>
</dbReference>
<sequence length="106" mass="12077">MSYVFPKRAGVSLKQVKTVLVTFCPFEFNVQSTRNFLQCLFEKKAYKSNLNCDVKTEIKHDGSEPVIDITFADGERLVMKGANLTTQEMLNAFNSRCQKKEFALAE</sequence>
<proteinExistence type="inferred from homology"/>
<organism evidence="9">
    <name type="scientific">Philothamnus irregularis</name>
    <name type="common">brown tree snake</name>
    <dbReference type="NCBI Taxonomy" id="1899461"/>
    <lineage>
        <taxon>Eukaryota</taxon>
        <taxon>Metazoa</taxon>
        <taxon>Chordata</taxon>
        <taxon>Craniata</taxon>
        <taxon>Vertebrata</taxon>
        <taxon>Euteleostomi</taxon>
        <taxon>Lepidosauria</taxon>
        <taxon>Squamata</taxon>
        <taxon>Bifurcata</taxon>
        <taxon>Unidentata</taxon>
        <taxon>Episquamata</taxon>
        <taxon>Toxicofera</taxon>
        <taxon>Serpentes</taxon>
        <taxon>Colubroidea</taxon>
        <taxon>Colubridae</taxon>
        <taxon>Colubrinae</taxon>
        <taxon>Philothamnus</taxon>
    </lineage>
</organism>
<dbReference type="InterPro" id="IPR052473">
    <property type="entry name" value="mtLSU_mL53"/>
</dbReference>
<evidence type="ECO:0000256" key="2">
    <source>
        <dbReference type="ARBA" id="ARBA00005557"/>
    </source>
</evidence>
<protein>
    <recommendedName>
        <fullName evidence="7">Large ribosomal subunit protein mL53</fullName>
    </recommendedName>
    <alternativeName>
        <fullName evidence="8">39S ribosomal protein L53, mitochondrial</fullName>
    </alternativeName>
</protein>
<dbReference type="EMBL" id="GBSH01000129">
    <property type="protein sequence ID" value="JAG68895.1"/>
    <property type="molecule type" value="Transcribed_RNA"/>
</dbReference>
<dbReference type="AlphaFoldDB" id="A0A0B8RSU3"/>
<accession>A0A0B8RSU3</accession>
<dbReference type="PANTHER" id="PTHR33618">
    <property type="entry name" value="39S RIBOSOMAL PROTEIN L53, MITOCHONDRIAL"/>
    <property type="match status" value="1"/>
</dbReference>
<keyword evidence="3" id="KW-0809">Transit peptide</keyword>
<keyword evidence="5" id="KW-0496">Mitochondrion</keyword>
<evidence type="ECO:0000256" key="6">
    <source>
        <dbReference type="ARBA" id="ARBA00023274"/>
    </source>
</evidence>
<dbReference type="PANTHER" id="PTHR33618:SF1">
    <property type="entry name" value="LARGE RIBOSOMAL SUBUNIT PROTEIN ML53"/>
    <property type="match status" value="1"/>
</dbReference>
<keyword evidence="6" id="KW-0687">Ribonucleoprotein</keyword>
<evidence type="ECO:0000256" key="4">
    <source>
        <dbReference type="ARBA" id="ARBA00022980"/>
    </source>
</evidence>
<evidence type="ECO:0000256" key="3">
    <source>
        <dbReference type="ARBA" id="ARBA00022946"/>
    </source>
</evidence>
<reference evidence="9" key="1">
    <citation type="journal article" date="2014" name="BMC Genomics">
        <title>RNA-seq and high-definition mass spectrometry reveal the complex and divergent venoms of two rear-fanged colubrid snakes.</title>
        <authorList>
            <person name="McGivern J.J."/>
            <person name="Wray K.P."/>
            <person name="Margres M.J."/>
            <person name="Couch M.E."/>
            <person name="Mackessy S.P."/>
            <person name="Rokyta D.R."/>
        </authorList>
    </citation>
    <scope>NUCLEOTIDE SEQUENCE</scope>
    <source>
        <tissue evidence="9">Venom gland</tissue>
    </source>
</reference>
<keyword evidence="4 9" id="KW-0689">Ribosomal protein</keyword>
<dbReference type="Pfam" id="PF10780">
    <property type="entry name" value="MRP_L53"/>
    <property type="match status" value="1"/>
</dbReference>
<evidence type="ECO:0000256" key="1">
    <source>
        <dbReference type="ARBA" id="ARBA00004173"/>
    </source>
</evidence>
<comment type="similarity">
    <text evidence="2">Belongs to the mitochondrion-specific ribosomal protein mL53 family.</text>
</comment>
<evidence type="ECO:0000256" key="7">
    <source>
        <dbReference type="ARBA" id="ARBA00035180"/>
    </source>
</evidence>
<name>A0A0B8RSU3_9SAUR</name>
<dbReference type="GO" id="GO:0005762">
    <property type="term" value="C:mitochondrial large ribosomal subunit"/>
    <property type="evidence" value="ECO:0007669"/>
    <property type="project" value="TreeGrafter"/>
</dbReference>